<name>A0A1V0B419_9GAMM</name>
<dbReference type="AlphaFoldDB" id="A0A1V0B419"/>
<gene>
    <name evidence="1" type="ORF">BVH74_07785</name>
</gene>
<keyword evidence="2" id="KW-1185">Reference proteome</keyword>
<evidence type="ECO:0000313" key="2">
    <source>
        <dbReference type="Proteomes" id="UP000243488"/>
    </source>
</evidence>
<protein>
    <recommendedName>
        <fullName evidence="3">Multidrug transporter</fullName>
    </recommendedName>
</protein>
<dbReference type="KEGG" id="ppha:BVH74_07785"/>
<dbReference type="STRING" id="1931241.BVH74_07785"/>
<accession>A0A1V0B419</accession>
<sequence length="154" mass="17324">MILGIALLLIWLILLIRFPRVMVPASGVLVALALLLAAGVGLKQWFDGRSAAQLEIRIEYLPEACDFGRPLQVHIENRGERTASRISWQLLATQPGYSSNLLDVAVTATSYQIDQPLASGESWQRCYAVPRLRSGYRAPDLEYRADRVRAEFRR</sequence>
<organism evidence="1 2">
    <name type="scientific">Halopseudomonas phragmitis</name>
    <dbReference type="NCBI Taxonomy" id="1931241"/>
    <lineage>
        <taxon>Bacteria</taxon>
        <taxon>Pseudomonadati</taxon>
        <taxon>Pseudomonadota</taxon>
        <taxon>Gammaproteobacteria</taxon>
        <taxon>Pseudomonadales</taxon>
        <taxon>Pseudomonadaceae</taxon>
        <taxon>Halopseudomonas</taxon>
    </lineage>
</organism>
<proteinExistence type="predicted"/>
<dbReference type="Proteomes" id="UP000243488">
    <property type="component" value="Chromosome"/>
</dbReference>
<reference evidence="1 2" key="1">
    <citation type="submission" date="2017-03" db="EMBL/GenBank/DDBJ databases">
        <title>Complete genome sequence of the novel DNRA strain Pseudomonas sp. S-6-2 isolated from Chinese polluted river sediment. Journal of Biotechnology.</title>
        <authorList>
            <person name="Li J."/>
            <person name="Xiang F."/>
            <person name="Wang L."/>
            <person name="Xi L."/>
            <person name="Liu J."/>
        </authorList>
    </citation>
    <scope>NUCLEOTIDE SEQUENCE [LARGE SCALE GENOMIC DNA]</scope>
    <source>
        <strain evidence="1 2">S-6-2</strain>
    </source>
</reference>
<dbReference type="RefSeq" id="WP_080049508.1">
    <property type="nucleotide sequence ID" value="NZ_CP020100.1"/>
</dbReference>
<evidence type="ECO:0008006" key="3">
    <source>
        <dbReference type="Google" id="ProtNLM"/>
    </source>
</evidence>
<evidence type="ECO:0000313" key="1">
    <source>
        <dbReference type="EMBL" id="AQZ94655.1"/>
    </source>
</evidence>
<dbReference type="EMBL" id="CP020100">
    <property type="protein sequence ID" value="AQZ94655.1"/>
    <property type="molecule type" value="Genomic_DNA"/>
</dbReference>